<gene>
    <name evidence="1" type="ORF">METZ01_LOCUS195579</name>
</gene>
<dbReference type="AlphaFoldDB" id="A0A382DWU8"/>
<reference evidence="1" key="1">
    <citation type="submission" date="2018-05" db="EMBL/GenBank/DDBJ databases">
        <authorList>
            <person name="Lanie J.A."/>
            <person name="Ng W.-L."/>
            <person name="Kazmierczak K.M."/>
            <person name="Andrzejewski T.M."/>
            <person name="Davidsen T.M."/>
            <person name="Wayne K.J."/>
            <person name="Tettelin H."/>
            <person name="Glass J.I."/>
            <person name="Rusch D."/>
            <person name="Podicherti R."/>
            <person name="Tsui H.-C.T."/>
            <person name="Winkler M.E."/>
        </authorList>
    </citation>
    <scope>NUCLEOTIDE SEQUENCE</scope>
</reference>
<dbReference type="EMBL" id="UINC01041447">
    <property type="protein sequence ID" value="SVB42725.1"/>
    <property type="molecule type" value="Genomic_DNA"/>
</dbReference>
<organism evidence="1">
    <name type="scientific">marine metagenome</name>
    <dbReference type="NCBI Taxonomy" id="408172"/>
    <lineage>
        <taxon>unclassified sequences</taxon>
        <taxon>metagenomes</taxon>
        <taxon>ecological metagenomes</taxon>
    </lineage>
</organism>
<name>A0A382DWU8_9ZZZZ</name>
<protein>
    <submittedName>
        <fullName evidence="1">Uncharacterized protein</fullName>
    </submittedName>
</protein>
<sequence length="42" mass="4840">MRERLLKDTKKRILNAYDLVANLKGLSINTGEKKIERILGNL</sequence>
<proteinExistence type="predicted"/>
<evidence type="ECO:0000313" key="1">
    <source>
        <dbReference type="EMBL" id="SVB42725.1"/>
    </source>
</evidence>
<accession>A0A382DWU8</accession>